<evidence type="ECO:0000313" key="2">
    <source>
        <dbReference type="Proteomes" id="UP001196413"/>
    </source>
</evidence>
<reference evidence="1" key="1">
    <citation type="submission" date="2021-06" db="EMBL/GenBank/DDBJ databases">
        <title>Parelaphostrongylus tenuis whole genome reference sequence.</title>
        <authorList>
            <person name="Garwood T.J."/>
            <person name="Larsen P.A."/>
            <person name="Fountain-Jones N.M."/>
            <person name="Garbe J.R."/>
            <person name="Macchietto M.G."/>
            <person name="Kania S.A."/>
            <person name="Gerhold R.W."/>
            <person name="Richards J.E."/>
            <person name="Wolf T.M."/>
        </authorList>
    </citation>
    <scope>NUCLEOTIDE SEQUENCE</scope>
    <source>
        <strain evidence="1">MNPRO001-30</strain>
        <tissue evidence="1">Meninges</tissue>
    </source>
</reference>
<dbReference type="Proteomes" id="UP001196413">
    <property type="component" value="Unassembled WGS sequence"/>
</dbReference>
<evidence type="ECO:0008006" key="3">
    <source>
        <dbReference type="Google" id="ProtNLM"/>
    </source>
</evidence>
<accession>A0AAD5QRI1</accession>
<keyword evidence="2" id="KW-1185">Reference proteome</keyword>
<evidence type="ECO:0000313" key="1">
    <source>
        <dbReference type="EMBL" id="KAJ1356291.1"/>
    </source>
</evidence>
<dbReference type="AlphaFoldDB" id="A0AAD5QRI1"/>
<dbReference type="EMBL" id="JAHQIW010002778">
    <property type="protein sequence ID" value="KAJ1356291.1"/>
    <property type="molecule type" value="Genomic_DNA"/>
</dbReference>
<organism evidence="1 2">
    <name type="scientific">Parelaphostrongylus tenuis</name>
    <name type="common">Meningeal worm</name>
    <dbReference type="NCBI Taxonomy" id="148309"/>
    <lineage>
        <taxon>Eukaryota</taxon>
        <taxon>Metazoa</taxon>
        <taxon>Ecdysozoa</taxon>
        <taxon>Nematoda</taxon>
        <taxon>Chromadorea</taxon>
        <taxon>Rhabditida</taxon>
        <taxon>Rhabditina</taxon>
        <taxon>Rhabditomorpha</taxon>
        <taxon>Strongyloidea</taxon>
        <taxon>Metastrongylidae</taxon>
        <taxon>Parelaphostrongylus</taxon>
    </lineage>
</organism>
<proteinExistence type="predicted"/>
<gene>
    <name evidence="1" type="ORF">KIN20_013978</name>
</gene>
<sequence>MALPTIRTCSKCERALLVEPHMSDEEEDDLGITPESMLNPLIQSVEGTAIKSSKTNYVVVNLLGEGGFGAVYK</sequence>
<protein>
    <recommendedName>
        <fullName evidence="3">Protein kinase domain-containing protein</fullName>
    </recommendedName>
</protein>
<name>A0AAD5QRI1_PARTN</name>
<comment type="caution">
    <text evidence="1">The sequence shown here is derived from an EMBL/GenBank/DDBJ whole genome shotgun (WGS) entry which is preliminary data.</text>
</comment>